<dbReference type="SMART" id="SM00175">
    <property type="entry name" value="RAB"/>
    <property type="match status" value="1"/>
</dbReference>
<dbReference type="InterPro" id="IPR051641">
    <property type="entry name" value="RGK_GTP-binding_reg"/>
</dbReference>
<protein>
    <submittedName>
        <fullName evidence="5">RAS (RAD and GEM)-like GTP-binding 1</fullName>
    </submittedName>
</protein>
<dbReference type="SMART" id="SM00173">
    <property type="entry name" value="RAS"/>
    <property type="match status" value="1"/>
</dbReference>
<dbReference type="SMART" id="SM00174">
    <property type="entry name" value="RHO"/>
    <property type="match status" value="1"/>
</dbReference>
<evidence type="ECO:0000313" key="6">
    <source>
        <dbReference type="Proteomes" id="UP000694388"/>
    </source>
</evidence>
<accession>A0A8C4X1R9</accession>
<keyword evidence="6" id="KW-1185">Reference proteome</keyword>
<dbReference type="InterPro" id="IPR001806">
    <property type="entry name" value="Small_GTPase"/>
</dbReference>
<dbReference type="PROSITE" id="PS51421">
    <property type="entry name" value="RAS"/>
    <property type="match status" value="1"/>
</dbReference>
<dbReference type="OMA" id="RNCAGRE"/>
<organism evidence="5 6">
    <name type="scientific">Eptatretus burgeri</name>
    <name type="common">Inshore hagfish</name>
    <dbReference type="NCBI Taxonomy" id="7764"/>
    <lineage>
        <taxon>Eukaryota</taxon>
        <taxon>Metazoa</taxon>
        <taxon>Chordata</taxon>
        <taxon>Craniata</taxon>
        <taxon>Vertebrata</taxon>
        <taxon>Cyclostomata</taxon>
        <taxon>Myxini</taxon>
        <taxon>Myxiniformes</taxon>
        <taxon>Myxinidae</taxon>
        <taxon>Eptatretinae</taxon>
        <taxon>Eptatretus</taxon>
    </lineage>
</organism>
<keyword evidence="3" id="KW-0547">Nucleotide-binding</keyword>
<proteinExistence type="inferred from homology"/>
<dbReference type="GO" id="GO:0005886">
    <property type="term" value="C:plasma membrane"/>
    <property type="evidence" value="ECO:0007669"/>
    <property type="project" value="TreeGrafter"/>
</dbReference>
<dbReference type="AlphaFoldDB" id="A0A8C4X1R9"/>
<name>A0A8C4X1R9_EPTBU</name>
<evidence type="ECO:0000313" key="5">
    <source>
        <dbReference type="Ensembl" id="ENSEBUP00000027077.1"/>
    </source>
</evidence>
<reference evidence="5" key="1">
    <citation type="submission" date="2025-08" db="UniProtKB">
        <authorList>
            <consortium name="Ensembl"/>
        </authorList>
    </citation>
    <scope>IDENTIFICATION</scope>
</reference>
<dbReference type="PRINTS" id="PR00449">
    <property type="entry name" value="RASTRNSFRMNG"/>
</dbReference>
<feature type="region of interest" description="Disordered" evidence="4">
    <location>
        <begin position="278"/>
        <end position="312"/>
    </location>
</feature>
<dbReference type="SUPFAM" id="SSF52540">
    <property type="entry name" value="P-loop containing nucleoside triphosphate hydrolases"/>
    <property type="match status" value="1"/>
</dbReference>
<evidence type="ECO:0000256" key="3">
    <source>
        <dbReference type="ARBA" id="ARBA00022741"/>
    </source>
</evidence>
<feature type="compositionally biased region" description="Low complexity" evidence="4">
    <location>
        <begin position="84"/>
        <end position="109"/>
    </location>
</feature>
<evidence type="ECO:0000256" key="2">
    <source>
        <dbReference type="ARBA" id="ARBA00022553"/>
    </source>
</evidence>
<dbReference type="PANTHER" id="PTHR45775">
    <property type="entry name" value="RAD, GEM/KIR FAMILY MEMBER 2, ISOFORM C"/>
    <property type="match status" value="1"/>
</dbReference>
<dbReference type="Proteomes" id="UP000694388">
    <property type="component" value="Unplaced"/>
</dbReference>
<evidence type="ECO:0000256" key="1">
    <source>
        <dbReference type="ARBA" id="ARBA00008846"/>
    </source>
</evidence>
<sequence length="347" mass="37587">MALNVQQLEHRRGSSPLPLPKGEHDDGPSTVPGDRRRSRQQSVRSSGLLRVPGAARKPLLRGDALLGHRDGSVPPTGNCAKQGDTSCSSDSDDSVLSSESSDTGLGSASSAAGAVAPYRVVLLGASGVGKSLLARLLCGMDEEQDTDVVSDDTYERTLMVSGEEATLQVLEGYQQNDGEDETLVQSEDVCIIVYSIAERASFERAVDMHAQVRSTDSGENLPVVLVGNKSDLVRSREVSLEEGRDRASALDCKFIETSAALQHNVRELLEGLVRQLRPRGAVGGQPGDPRGGKHRQRAPSRGSHMHRRRKQSLSRRAWKLLNKFVAKNPGRGMFRTRSRSCHDLTSF</sequence>
<dbReference type="Gene3D" id="3.40.50.300">
    <property type="entry name" value="P-loop containing nucleotide triphosphate hydrolases"/>
    <property type="match status" value="1"/>
</dbReference>
<evidence type="ECO:0000256" key="4">
    <source>
        <dbReference type="SAM" id="MobiDB-lite"/>
    </source>
</evidence>
<dbReference type="InterPro" id="IPR027417">
    <property type="entry name" value="P-loop_NTPase"/>
</dbReference>
<dbReference type="GO" id="GO:0005525">
    <property type="term" value="F:GTP binding"/>
    <property type="evidence" value="ECO:0007669"/>
    <property type="project" value="InterPro"/>
</dbReference>
<dbReference type="Ensembl" id="ENSEBUT00000027653.1">
    <property type="protein sequence ID" value="ENSEBUP00000027077.1"/>
    <property type="gene ID" value="ENSEBUG00000016638.1"/>
</dbReference>
<feature type="compositionally biased region" description="Basic residues" evidence="4">
    <location>
        <begin position="292"/>
        <end position="312"/>
    </location>
</feature>
<dbReference type="GO" id="GO:0003924">
    <property type="term" value="F:GTPase activity"/>
    <property type="evidence" value="ECO:0007669"/>
    <property type="project" value="InterPro"/>
</dbReference>
<dbReference type="Pfam" id="PF00071">
    <property type="entry name" value="Ras"/>
    <property type="match status" value="1"/>
</dbReference>
<dbReference type="GeneTree" id="ENSGT00940000157830"/>
<dbReference type="GO" id="GO:0005246">
    <property type="term" value="F:calcium channel regulator activity"/>
    <property type="evidence" value="ECO:0007669"/>
    <property type="project" value="TreeGrafter"/>
</dbReference>
<dbReference type="PANTHER" id="PTHR45775:SF6">
    <property type="entry name" value="RAD, GEM_KIR FAMILY MEMBER 2, ISOFORM C"/>
    <property type="match status" value="1"/>
</dbReference>
<keyword evidence="2" id="KW-0597">Phosphoprotein</keyword>
<dbReference type="PROSITE" id="PS51419">
    <property type="entry name" value="RAB"/>
    <property type="match status" value="1"/>
</dbReference>
<feature type="region of interest" description="Disordered" evidence="4">
    <location>
        <begin position="1"/>
        <end position="109"/>
    </location>
</feature>
<reference evidence="5" key="2">
    <citation type="submission" date="2025-09" db="UniProtKB">
        <authorList>
            <consortium name="Ensembl"/>
        </authorList>
    </citation>
    <scope>IDENTIFICATION</scope>
</reference>
<comment type="similarity">
    <text evidence="1">Belongs to the small GTPase superfamily. RGK family.</text>
</comment>